<name>A0A0F9FHG6_9ZZZZ</name>
<proteinExistence type="predicted"/>
<accession>A0A0F9FHG6</accession>
<dbReference type="EMBL" id="LAZR01032553">
    <property type="protein sequence ID" value="KKL50557.1"/>
    <property type="molecule type" value="Genomic_DNA"/>
</dbReference>
<organism evidence="1">
    <name type="scientific">marine sediment metagenome</name>
    <dbReference type="NCBI Taxonomy" id="412755"/>
    <lineage>
        <taxon>unclassified sequences</taxon>
        <taxon>metagenomes</taxon>
        <taxon>ecological metagenomes</taxon>
    </lineage>
</organism>
<reference evidence="1" key="1">
    <citation type="journal article" date="2015" name="Nature">
        <title>Complex archaea that bridge the gap between prokaryotes and eukaryotes.</title>
        <authorList>
            <person name="Spang A."/>
            <person name="Saw J.H."/>
            <person name="Jorgensen S.L."/>
            <person name="Zaremba-Niedzwiedzka K."/>
            <person name="Martijn J."/>
            <person name="Lind A.E."/>
            <person name="van Eijk R."/>
            <person name="Schleper C."/>
            <person name="Guy L."/>
            <person name="Ettema T.J."/>
        </authorList>
    </citation>
    <scope>NUCLEOTIDE SEQUENCE</scope>
</reference>
<dbReference type="AlphaFoldDB" id="A0A0F9FHG6"/>
<protein>
    <submittedName>
        <fullName evidence="1">Uncharacterized protein</fullName>
    </submittedName>
</protein>
<sequence length="134" mass="15018">MGWTEMSETVRERLERAREIVGLGKVTITNADEVFALIGLALIQLGAMERDREAMEQLVNRQAEDEGLWARPIPPALQSITEAMLQAALRELHEMIEGITGEEVARAILGSPKQSSEPSKLANNHTKRVFIRRE</sequence>
<comment type="caution">
    <text evidence="1">The sequence shown here is derived from an EMBL/GenBank/DDBJ whole genome shotgun (WGS) entry which is preliminary data.</text>
</comment>
<evidence type="ECO:0000313" key="1">
    <source>
        <dbReference type="EMBL" id="KKL50557.1"/>
    </source>
</evidence>
<gene>
    <name evidence="1" type="ORF">LCGC14_2304280</name>
</gene>